<keyword evidence="7" id="KW-1185">Reference proteome</keyword>
<accession>A0A6I8U6I0</accession>
<evidence type="ECO:0000313" key="6">
    <source>
        <dbReference type="EnsemblMetazoa" id="AAEL028185-PA"/>
    </source>
</evidence>
<dbReference type="Gene3D" id="3.40.630.10">
    <property type="entry name" value="Zn peptidases"/>
    <property type="match status" value="2"/>
</dbReference>
<dbReference type="Gene3D" id="2.60.40.3120">
    <property type="match status" value="1"/>
</dbReference>
<feature type="compositionally biased region" description="Low complexity" evidence="4">
    <location>
        <begin position="826"/>
        <end position="843"/>
    </location>
</feature>
<dbReference type="GO" id="GO:0004181">
    <property type="term" value="F:metallocarboxypeptidase activity"/>
    <property type="evidence" value="ECO:0007669"/>
    <property type="project" value="InterPro"/>
</dbReference>
<dbReference type="OrthoDB" id="10253041at2759"/>
<feature type="region of interest" description="Disordered" evidence="4">
    <location>
        <begin position="609"/>
        <end position="722"/>
    </location>
</feature>
<feature type="compositionally biased region" description="Basic residues" evidence="4">
    <location>
        <begin position="1435"/>
        <end position="1446"/>
    </location>
</feature>
<dbReference type="InParanoid" id="A0A6I8U6I0"/>
<dbReference type="SUPFAM" id="SSF53187">
    <property type="entry name" value="Zn-dependent exopeptidases"/>
    <property type="match status" value="2"/>
</dbReference>
<dbReference type="InterPro" id="IPR050821">
    <property type="entry name" value="Cytosolic_carboxypeptidase"/>
</dbReference>
<dbReference type="EnsemblMetazoa" id="AAEL028185-RA">
    <property type="protein sequence ID" value="AAEL028185-PA"/>
    <property type="gene ID" value="AAEL028185"/>
</dbReference>
<feature type="region of interest" description="Disordered" evidence="4">
    <location>
        <begin position="1374"/>
        <end position="1446"/>
    </location>
</feature>
<feature type="compositionally biased region" description="Polar residues" evidence="4">
    <location>
        <begin position="613"/>
        <end position="627"/>
    </location>
</feature>
<evidence type="ECO:0000256" key="2">
    <source>
        <dbReference type="ARBA" id="ARBA00005988"/>
    </source>
</evidence>
<gene>
    <name evidence="6" type="primary">5570533</name>
</gene>
<dbReference type="Pfam" id="PF00246">
    <property type="entry name" value="Peptidase_M14"/>
    <property type="match status" value="1"/>
</dbReference>
<evidence type="ECO:0000259" key="5">
    <source>
        <dbReference type="PROSITE" id="PS52035"/>
    </source>
</evidence>
<feature type="region of interest" description="Disordered" evidence="4">
    <location>
        <begin position="305"/>
        <end position="359"/>
    </location>
</feature>
<feature type="domain" description="Peptidase M14" evidence="5">
    <location>
        <begin position="406"/>
        <end position="1060"/>
    </location>
</feature>
<feature type="compositionally biased region" description="Gly residues" evidence="4">
    <location>
        <begin position="1138"/>
        <end position="1165"/>
    </location>
</feature>
<feature type="region of interest" description="Disordered" evidence="4">
    <location>
        <begin position="86"/>
        <end position="120"/>
    </location>
</feature>
<sequence>MVDNFECAGYTFYSKFDSGNLGRVELVRCCEGLNIIGNNVSSSVGCLSVSNAGANVGGPLSPGSTTLLGPPPTILSSGGSLILGGGGGGGNSPTAVHHHHHHFPQPTSPQPAVGSVTTTGTTPELHHQLLTSHQPHHHSAAFVEVEFNLWTRPDCAGTPYENQNRTWFYFAVTGGRPNQIVKFNVMNLNKQAKLFSQGMHPVTKVGPGGRWERIKDKPSYSIANDVFFISFLHRAPESAETKTYYAFTFPFTYNELLEQLGNFDKRYGRHPFEMNQIAQELSQKYDASIPIGPVELVPSFVNHHIQPHHSSKKGKLVKTPKVERSSPESFDDTARDGIGSDEGIVPKVSDPGGKHLDDGDVPTAMSIDDNNTSESMQQITNLVNKVKIELPPQVDQAKTKLPSFQQLLNTPTLEDDLKATNLDPRDDIYYYRELLTHSVEKRRIELLTITSFHGIQNTREERLRNLFPEDKTPRCHTFKNKKVVFISSRVHPGETPASFVLNGFLSTLLDRKSVVSITLRRMYVFKIIPFLNPDGVYNGLYRSDTRGHNLNRVYLTPNVETQPSIYAARKLIRYYHLGVDEAEPYELEIEKKAALLRSPDSSSEEIVAISPLEETSTAANVETSTPSKECPPIKKDSESNEENNASTSDSGFGEQTVSKSSTISSSSSSTTLVGSEISKPTVSTPASGGNSDPAESSPSSNPVDVLPSSDSDPIATTDEVLPPPKVFTEQLIPDLLPVVTESGLALRPVRSVSNLSTASSMANSTTTNASTIAHINTKKPPLVSAKVDTGRKGSASSFKNVINKPHLIGTTPNMLKMKDFGVNSTQPQSQQLQQQQQAQSSLAKSALGTLGVKKANVLHHKRGEGKMRPQTPQMYSHFRSHRNEYLNPASQKNLNISLDYLAQLDEKNDKVIYEERSNMFLYIDLHGHASKKGVFMYGNHLPSTIEAVECMLLPRLMSMNSQHFHYDACNFSERNMYYKGKRDGLSKEGSGRVAIYKCTGLIKSYTLECNYNTGKSVNILPPRGKEPATAKVQSPVPPKYTPAVFEEVGRALGPSILDLTNSNPQTRIHNSEFRTLQGMRNTLRIEIERGSSKARVTNKVPKPHSKRLSNQSSSSLEIAKENALQWENIGVPSSGSISGTGGGTGSPPGAGAVGGNGNGNGKGTGDPLGGNASGCCSATSSGGRQFLKGSSLKGHSGKISRKTSSAGGKGFGKKDVVKKSKILCESGVAGAVVTSGKKLQELMRNKDQHQVPRKKIKVSPPHQHASVVDGFDLCFKSNLAATSLPNFLAAPPSLGDLPLSKKVKSESKLLEECLDCDDSLDAIPCCSYTLPTTTSGGAVALTKLISTYSQAAAGSPGVASGEGITPISSSSIAINSGSGSSSGGEKDTGKAGKISKFSKATSAKQQAKLGKSSKSNDGGKLLKKKRSLKTDSNLKRKKTRVKPALT</sequence>
<reference evidence="6" key="2">
    <citation type="submission" date="2020-05" db="UniProtKB">
        <authorList>
            <consortium name="EnsemblMetazoa"/>
        </authorList>
    </citation>
    <scope>IDENTIFICATION</scope>
    <source>
        <strain evidence="6">LVP_AGWG</strain>
    </source>
</reference>
<dbReference type="GO" id="GO:0006508">
    <property type="term" value="P:proteolysis"/>
    <property type="evidence" value="ECO:0007669"/>
    <property type="project" value="InterPro"/>
</dbReference>
<evidence type="ECO:0000256" key="1">
    <source>
        <dbReference type="ARBA" id="ARBA00001947"/>
    </source>
</evidence>
<dbReference type="InterPro" id="IPR000834">
    <property type="entry name" value="Peptidase_M14"/>
</dbReference>
<feature type="region of interest" description="Disordered" evidence="4">
    <location>
        <begin position="818"/>
        <end position="843"/>
    </location>
</feature>
<dbReference type="PROSITE" id="PS52035">
    <property type="entry name" value="PEPTIDASE_M14"/>
    <property type="match status" value="1"/>
</dbReference>
<reference evidence="6 7" key="1">
    <citation type="submission" date="2017-06" db="EMBL/GenBank/DDBJ databases">
        <title>Aedes aegypti genome working group (AGWG) sequencing and assembly.</title>
        <authorList>
            <consortium name="Aedes aegypti Genome Working Group (AGWG)"/>
            <person name="Matthews B.J."/>
        </authorList>
    </citation>
    <scope>NUCLEOTIDE SEQUENCE [LARGE SCALE GENOMIC DNA]</scope>
    <source>
        <strain evidence="6 7">LVP_AGWG</strain>
    </source>
</reference>
<organism evidence="6 7">
    <name type="scientific">Aedes aegypti</name>
    <name type="common">Yellowfever mosquito</name>
    <name type="synonym">Culex aegypti</name>
    <dbReference type="NCBI Taxonomy" id="7159"/>
    <lineage>
        <taxon>Eukaryota</taxon>
        <taxon>Metazoa</taxon>
        <taxon>Ecdysozoa</taxon>
        <taxon>Arthropoda</taxon>
        <taxon>Hexapoda</taxon>
        <taxon>Insecta</taxon>
        <taxon>Pterygota</taxon>
        <taxon>Neoptera</taxon>
        <taxon>Endopterygota</taxon>
        <taxon>Diptera</taxon>
        <taxon>Nematocera</taxon>
        <taxon>Culicoidea</taxon>
        <taxon>Culicidae</taxon>
        <taxon>Culicinae</taxon>
        <taxon>Aedini</taxon>
        <taxon>Aedes</taxon>
        <taxon>Stegomyia</taxon>
    </lineage>
</organism>
<comment type="similarity">
    <text evidence="2 3">Belongs to the peptidase M14 family.</text>
</comment>
<proteinExistence type="inferred from homology"/>
<evidence type="ECO:0000256" key="3">
    <source>
        <dbReference type="PROSITE-ProRule" id="PRU01379"/>
    </source>
</evidence>
<dbReference type="PANTHER" id="PTHR12756:SF12">
    <property type="entry name" value="CYTOSOLIC CARBOXYPEPTIDASE-LIKE PROTEIN 5"/>
    <property type="match status" value="1"/>
</dbReference>
<feature type="region of interest" description="Disordered" evidence="4">
    <location>
        <begin position="1088"/>
        <end position="1114"/>
    </location>
</feature>
<feature type="region of interest" description="Disordered" evidence="4">
    <location>
        <begin position="1187"/>
        <end position="1213"/>
    </location>
</feature>
<protein>
    <recommendedName>
        <fullName evidence="5">Peptidase M14 domain-containing protein</fullName>
    </recommendedName>
</protein>
<feature type="region of interest" description="Disordered" evidence="4">
    <location>
        <begin position="1129"/>
        <end position="1165"/>
    </location>
</feature>
<dbReference type="PANTHER" id="PTHR12756">
    <property type="entry name" value="CYTOSOLIC CARBOXYPEPTIDASE"/>
    <property type="match status" value="1"/>
</dbReference>
<evidence type="ECO:0000256" key="4">
    <source>
        <dbReference type="SAM" id="MobiDB-lite"/>
    </source>
</evidence>
<feature type="compositionally biased region" description="Polar residues" evidence="4">
    <location>
        <begin position="680"/>
        <end position="702"/>
    </location>
</feature>
<name>A0A6I8U6I0_AEDAE</name>
<dbReference type="GO" id="GO:0008270">
    <property type="term" value="F:zinc ion binding"/>
    <property type="evidence" value="ECO:0007669"/>
    <property type="project" value="InterPro"/>
</dbReference>
<dbReference type="Proteomes" id="UP000008820">
    <property type="component" value="Chromosome 2"/>
</dbReference>
<comment type="cofactor">
    <cofactor evidence="1">
        <name>Zn(2+)</name>
        <dbReference type="ChEBI" id="CHEBI:29105"/>
    </cofactor>
</comment>
<evidence type="ECO:0000313" key="7">
    <source>
        <dbReference type="Proteomes" id="UP000008820"/>
    </source>
</evidence>
<feature type="active site" description="Proton donor/acceptor" evidence="3">
    <location>
        <position position="1008"/>
    </location>
</feature>
<feature type="compositionally biased region" description="Low complexity" evidence="4">
    <location>
        <begin position="642"/>
        <end position="678"/>
    </location>
</feature>
<feature type="compositionally biased region" description="Basic residues" evidence="4">
    <location>
        <begin position="305"/>
        <end position="318"/>
    </location>
</feature>